<dbReference type="InterPro" id="IPR032466">
    <property type="entry name" value="Metal_Hydrolase"/>
</dbReference>
<sequence>MNQTCCKLMTMAAIATTRPLRLIDIGVNLTDPVFHGVYRGKQQHHDDFSDVLVRARASGVERMMVTGGSLRESEEALKLALDHDWLFSTAGCHPTRCSEWLKNPDQYYQDLLALIQRGQKAGKIVAIGECGLDYDRLMFCPADVQKTYFQRQFDLAEATELPMFLHNRNTGGDMIKLLKENRHKFTTGVVHSFDGSLDELQELLALGLYIGINGCSLKQPENLEVLKHIPLDRLMLETDAPWCDIRPTHASHAHLIVPPADLKPTTTDAQYPFPTYFFAPESQAKRADKLKPGQMFKSRNEPCTMVKVLSVVANARGESMADVAEATFNNTMKVFFGQQ</sequence>
<dbReference type="InterPro" id="IPR001130">
    <property type="entry name" value="TatD-like"/>
</dbReference>
<dbReference type="EMBL" id="GG745332">
    <property type="protein sequence ID" value="KNE57963.1"/>
    <property type="molecule type" value="Genomic_DNA"/>
</dbReference>
<comment type="similarity">
    <text evidence="1">Belongs to the metallo-dependent hydrolases superfamily. TatD-type hydrolase family.</text>
</comment>
<gene>
    <name evidence="5" type="ORF">AMAG_04794</name>
</gene>
<dbReference type="STRING" id="578462.A0A0L0S609"/>
<dbReference type="InterPro" id="IPR018228">
    <property type="entry name" value="DNase_TatD-rel_CS"/>
</dbReference>
<organism evidence="5 6">
    <name type="scientific">Allomyces macrogynus (strain ATCC 38327)</name>
    <name type="common">Allomyces javanicus var. macrogynus</name>
    <dbReference type="NCBI Taxonomy" id="578462"/>
    <lineage>
        <taxon>Eukaryota</taxon>
        <taxon>Fungi</taxon>
        <taxon>Fungi incertae sedis</taxon>
        <taxon>Blastocladiomycota</taxon>
        <taxon>Blastocladiomycetes</taxon>
        <taxon>Blastocladiales</taxon>
        <taxon>Blastocladiaceae</taxon>
        <taxon>Allomyces</taxon>
    </lineage>
</organism>
<dbReference type="GO" id="GO:0008296">
    <property type="term" value="F:3'-5'-DNA exonuclease activity"/>
    <property type="evidence" value="ECO:0007669"/>
    <property type="project" value="TreeGrafter"/>
</dbReference>
<evidence type="ECO:0000256" key="1">
    <source>
        <dbReference type="ARBA" id="ARBA00009275"/>
    </source>
</evidence>
<dbReference type="PANTHER" id="PTHR10060:SF15">
    <property type="entry name" value="DEOXYRIBONUCLEASE TATDN1"/>
    <property type="match status" value="1"/>
</dbReference>
<reference evidence="5 6" key="1">
    <citation type="submission" date="2009-11" db="EMBL/GenBank/DDBJ databases">
        <title>Annotation of Allomyces macrogynus ATCC 38327.</title>
        <authorList>
            <consortium name="The Broad Institute Genome Sequencing Platform"/>
            <person name="Russ C."/>
            <person name="Cuomo C."/>
            <person name="Burger G."/>
            <person name="Gray M.W."/>
            <person name="Holland P.W.H."/>
            <person name="King N."/>
            <person name="Lang F.B.F."/>
            <person name="Roger A.J."/>
            <person name="Ruiz-Trillo I."/>
            <person name="Young S.K."/>
            <person name="Zeng Q."/>
            <person name="Gargeya S."/>
            <person name="Fitzgerald M."/>
            <person name="Haas B."/>
            <person name="Abouelleil A."/>
            <person name="Alvarado L."/>
            <person name="Arachchi H.M."/>
            <person name="Berlin A."/>
            <person name="Chapman S.B."/>
            <person name="Gearin G."/>
            <person name="Goldberg J."/>
            <person name="Griggs A."/>
            <person name="Gujja S."/>
            <person name="Hansen M."/>
            <person name="Heiman D."/>
            <person name="Howarth C."/>
            <person name="Larimer J."/>
            <person name="Lui A."/>
            <person name="MacDonald P.J.P."/>
            <person name="McCowen C."/>
            <person name="Montmayeur A."/>
            <person name="Murphy C."/>
            <person name="Neiman D."/>
            <person name="Pearson M."/>
            <person name="Priest M."/>
            <person name="Roberts A."/>
            <person name="Saif S."/>
            <person name="Shea T."/>
            <person name="Sisk P."/>
            <person name="Stolte C."/>
            <person name="Sykes S."/>
            <person name="Wortman J."/>
            <person name="Nusbaum C."/>
            <person name="Birren B."/>
        </authorList>
    </citation>
    <scope>NUCLEOTIDE SEQUENCE [LARGE SCALE GENOMIC DNA]</scope>
    <source>
        <strain evidence="5 6">ATCC 38327</strain>
    </source>
</reference>
<dbReference type="SUPFAM" id="SSF51556">
    <property type="entry name" value="Metallo-dependent hydrolases"/>
    <property type="match status" value="1"/>
</dbReference>
<dbReference type="OMA" id="YGGSQKH"/>
<dbReference type="FunFam" id="3.20.20.140:FF:000040">
    <property type="entry name" value="Putative tatD related deoxyribonuclease"/>
    <property type="match status" value="1"/>
</dbReference>
<name>A0A0L0S609_ALLM3</name>
<keyword evidence="4 5" id="KW-0378">Hydrolase</keyword>
<dbReference type="Gene3D" id="3.20.20.140">
    <property type="entry name" value="Metal-dependent hydrolases"/>
    <property type="match status" value="1"/>
</dbReference>
<evidence type="ECO:0000256" key="4">
    <source>
        <dbReference type="ARBA" id="ARBA00022801"/>
    </source>
</evidence>
<dbReference type="GO" id="GO:0046872">
    <property type="term" value="F:metal ion binding"/>
    <property type="evidence" value="ECO:0007669"/>
    <property type="project" value="UniProtKB-KW"/>
</dbReference>
<dbReference type="AlphaFoldDB" id="A0A0L0S609"/>
<protein>
    <submittedName>
        <fullName evidence="5">TatD family hydrolase</fullName>
    </submittedName>
</protein>
<dbReference type="OrthoDB" id="6079689at2759"/>
<evidence type="ECO:0000313" key="5">
    <source>
        <dbReference type="EMBL" id="KNE57963.1"/>
    </source>
</evidence>
<evidence type="ECO:0000313" key="6">
    <source>
        <dbReference type="Proteomes" id="UP000054350"/>
    </source>
</evidence>
<keyword evidence="2" id="KW-0540">Nuclease</keyword>
<keyword evidence="3" id="KW-0479">Metal-binding</keyword>
<proteinExistence type="inferred from homology"/>
<evidence type="ECO:0000256" key="2">
    <source>
        <dbReference type="ARBA" id="ARBA00022722"/>
    </source>
</evidence>
<dbReference type="PROSITE" id="PS01091">
    <property type="entry name" value="TATD_3"/>
    <property type="match status" value="1"/>
</dbReference>
<dbReference type="InterPro" id="IPR050891">
    <property type="entry name" value="TatD-type_Hydrolase"/>
</dbReference>
<dbReference type="Pfam" id="PF01026">
    <property type="entry name" value="TatD_DNase"/>
    <property type="match status" value="1"/>
</dbReference>
<dbReference type="GO" id="GO:0005829">
    <property type="term" value="C:cytosol"/>
    <property type="evidence" value="ECO:0007669"/>
    <property type="project" value="TreeGrafter"/>
</dbReference>
<dbReference type="eggNOG" id="KOG3020">
    <property type="taxonomic scope" value="Eukaryota"/>
</dbReference>
<dbReference type="PANTHER" id="PTHR10060">
    <property type="entry name" value="TATD FAMILY DEOXYRIBONUCLEASE"/>
    <property type="match status" value="1"/>
</dbReference>
<dbReference type="CDD" id="cd01310">
    <property type="entry name" value="TatD_DNAse"/>
    <property type="match status" value="1"/>
</dbReference>
<accession>A0A0L0S609</accession>
<dbReference type="VEuPathDB" id="FungiDB:AMAG_04794"/>
<evidence type="ECO:0000256" key="3">
    <source>
        <dbReference type="ARBA" id="ARBA00022723"/>
    </source>
</evidence>
<reference evidence="6" key="2">
    <citation type="submission" date="2009-11" db="EMBL/GenBank/DDBJ databases">
        <title>The Genome Sequence of Allomyces macrogynus strain ATCC 38327.</title>
        <authorList>
            <consortium name="The Broad Institute Genome Sequencing Platform"/>
            <person name="Russ C."/>
            <person name="Cuomo C."/>
            <person name="Shea T."/>
            <person name="Young S.K."/>
            <person name="Zeng Q."/>
            <person name="Koehrsen M."/>
            <person name="Haas B."/>
            <person name="Borodovsky M."/>
            <person name="Guigo R."/>
            <person name="Alvarado L."/>
            <person name="Berlin A."/>
            <person name="Borenstein D."/>
            <person name="Chen Z."/>
            <person name="Engels R."/>
            <person name="Freedman E."/>
            <person name="Gellesch M."/>
            <person name="Goldberg J."/>
            <person name="Griggs A."/>
            <person name="Gujja S."/>
            <person name="Heiman D."/>
            <person name="Hepburn T."/>
            <person name="Howarth C."/>
            <person name="Jen D."/>
            <person name="Larson L."/>
            <person name="Lewis B."/>
            <person name="Mehta T."/>
            <person name="Park D."/>
            <person name="Pearson M."/>
            <person name="Roberts A."/>
            <person name="Saif S."/>
            <person name="Shenoy N."/>
            <person name="Sisk P."/>
            <person name="Stolte C."/>
            <person name="Sykes S."/>
            <person name="Walk T."/>
            <person name="White J."/>
            <person name="Yandava C."/>
            <person name="Burger G."/>
            <person name="Gray M.W."/>
            <person name="Holland P.W.H."/>
            <person name="King N."/>
            <person name="Lang F.B.F."/>
            <person name="Roger A.J."/>
            <person name="Ruiz-Trillo I."/>
            <person name="Lander E."/>
            <person name="Nusbaum C."/>
        </authorList>
    </citation>
    <scope>NUCLEOTIDE SEQUENCE [LARGE SCALE GENOMIC DNA]</scope>
    <source>
        <strain evidence="6">ATCC 38327</strain>
    </source>
</reference>
<keyword evidence="6" id="KW-1185">Reference proteome</keyword>
<dbReference type="Proteomes" id="UP000054350">
    <property type="component" value="Unassembled WGS sequence"/>
</dbReference>